<organism evidence="1 2">
    <name type="scientific">Hydnomerulius pinastri MD-312</name>
    <dbReference type="NCBI Taxonomy" id="994086"/>
    <lineage>
        <taxon>Eukaryota</taxon>
        <taxon>Fungi</taxon>
        <taxon>Dikarya</taxon>
        <taxon>Basidiomycota</taxon>
        <taxon>Agaricomycotina</taxon>
        <taxon>Agaricomycetes</taxon>
        <taxon>Agaricomycetidae</taxon>
        <taxon>Boletales</taxon>
        <taxon>Boletales incertae sedis</taxon>
        <taxon>Leucogyrophana</taxon>
    </lineage>
</organism>
<gene>
    <name evidence="1" type="ORF">HYDPIDRAFT_31108</name>
</gene>
<reference evidence="1 2" key="1">
    <citation type="submission" date="2014-04" db="EMBL/GenBank/DDBJ databases">
        <title>Evolutionary Origins and Diversification of the Mycorrhizal Mutualists.</title>
        <authorList>
            <consortium name="DOE Joint Genome Institute"/>
            <consortium name="Mycorrhizal Genomics Consortium"/>
            <person name="Kohler A."/>
            <person name="Kuo A."/>
            <person name="Nagy L.G."/>
            <person name="Floudas D."/>
            <person name="Copeland A."/>
            <person name="Barry K.W."/>
            <person name="Cichocki N."/>
            <person name="Veneault-Fourrey C."/>
            <person name="LaButti K."/>
            <person name="Lindquist E.A."/>
            <person name="Lipzen A."/>
            <person name="Lundell T."/>
            <person name="Morin E."/>
            <person name="Murat C."/>
            <person name="Riley R."/>
            <person name="Ohm R."/>
            <person name="Sun H."/>
            <person name="Tunlid A."/>
            <person name="Henrissat B."/>
            <person name="Grigoriev I.V."/>
            <person name="Hibbett D.S."/>
            <person name="Martin F."/>
        </authorList>
    </citation>
    <scope>NUCLEOTIDE SEQUENCE [LARGE SCALE GENOMIC DNA]</scope>
    <source>
        <strain evidence="1 2">MD-312</strain>
    </source>
</reference>
<dbReference type="OrthoDB" id="2623235at2759"/>
<dbReference type="Proteomes" id="UP000053820">
    <property type="component" value="Unassembled WGS sequence"/>
</dbReference>
<evidence type="ECO:0000313" key="1">
    <source>
        <dbReference type="EMBL" id="KIJ61780.1"/>
    </source>
</evidence>
<accession>A0A0C9VUQ5</accession>
<dbReference type="HOGENOM" id="CLU_1643921_0_0_1"/>
<name>A0A0C9VUQ5_9AGAM</name>
<dbReference type="SUPFAM" id="SSF50370">
    <property type="entry name" value="Ricin B-like lectins"/>
    <property type="match status" value="1"/>
</dbReference>
<protein>
    <recommendedName>
        <fullName evidence="3">Ricin B lectin domain-containing protein</fullName>
    </recommendedName>
</protein>
<dbReference type="EMBL" id="KN839860">
    <property type="protein sequence ID" value="KIJ61780.1"/>
    <property type="molecule type" value="Genomic_DNA"/>
</dbReference>
<dbReference type="AlphaFoldDB" id="A0A0C9VUQ5"/>
<proteinExistence type="predicted"/>
<keyword evidence="2" id="KW-1185">Reference proteome</keyword>
<dbReference type="InterPro" id="IPR035992">
    <property type="entry name" value="Ricin_B-like_lectins"/>
</dbReference>
<dbReference type="Gene3D" id="2.80.10.50">
    <property type="match status" value="1"/>
</dbReference>
<evidence type="ECO:0008006" key="3">
    <source>
        <dbReference type="Google" id="ProtNLM"/>
    </source>
</evidence>
<evidence type="ECO:0000313" key="2">
    <source>
        <dbReference type="Proteomes" id="UP000053820"/>
    </source>
</evidence>
<sequence length="161" mass="16733">MALLSNGQYRIFNAQFTTQDADLLLGSPTAAIAGVTDNSDSFNMVWNLTNIASQVNQFTLTNAAPTAQGAYASIDQTIIGAGVHGSSNAAIWTLLPAAQSGQYQIMAPSAVATVPSGLVWSLASGEGTQITLASIALNDLSQVWTFQPQSGNVARGLDELD</sequence>